<organism evidence="2 3">
    <name type="scientific">Coprinopsis cinerea (strain Okayama-7 / 130 / ATCC MYA-4618 / FGSC 9003)</name>
    <name type="common">Inky cap fungus</name>
    <name type="synonym">Hormographiella aspergillata</name>
    <dbReference type="NCBI Taxonomy" id="240176"/>
    <lineage>
        <taxon>Eukaryota</taxon>
        <taxon>Fungi</taxon>
        <taxon>Dikarya</taxon>
        <taxon>Basidiomycota</taxon>
        <taxon>Agaricomycotina</taxon>
        <taxon>Agaricomycetes</taxon>
        <taxon>Agaricomycetidae</taxon>
        <taxon>Agaricales</taxon>
        <taxon>Agaricineae</taxon>
        <taxon>Psathyrellaceae</taxon>
        <taxon>Coprinopsis</taxon>
    </lineage>
</organism>
<dbReference type="Pfam" id="PF01116">
    <property type="entry name" value="F_bP_aldolase"/>
    <property type="match status" value="1"/>
</dbReference>
<accession>A8NTT5</accession>
<comment type="function">
    <text evidence="1">Catalyzes the aldol condensation of dihydroxyacetone phosphate (DHAP or glycerone-phosphate) with glyceraldehyde 3-phosphate (G3P) to form fructose 1,6-bisphosphate (FBP) in gluconeogenesis and the reverse reaction in glycolysis.</text>
</comment>
<dbReference type="AlphaFoldDB" id="A8NTT5"/>
<proteinExistence type="inferred from homology"/>
<dbReference type="GO" id="GO:0006096">
    <property type="term" value="P:glycolytic process"/>
    <property type="evidence" value="ECO:0007669"/>
    <property type="project" value="UniProtKB-UniPathway"/>
</dbReference>
<comment type="similarity">
    <text evidence="1">Belongs to the class II fructose-bisphosphate aldolase family.</text>
</comment>
<name>A8NTT5_COPC7</name>
<dbReference type="PIRSF" id="PIRSF001359">
    <property type="entry name" value="F_bP_aldolase_II"/>
    <property type="match status" value="1"/>
</dbReference>
<dbReference type="GO" id="GO:0004332">
    <property type="term" value="F:fructose-bisphosphate aldolase activity"/>
    <property type="evidence" value="ECO:0007669"/>
    <property type="project" value="UniProtKB-EC"/>
</dbReference>
<comment type="catalytic activity">
    <reaction evidence="1">
        <text>beta-D-fructose 1,6-bisphosphate = D-glyceraldehyde 3-phosphate + dihydroxyacetone phosphate</text>
        <dbReference type="Rhea" id="RHEA:14729"/>
        <dbReference type="ChEBI" id="CHEBI:32966"/>
        <dbReference type="ChEBI" id="CHEBI:57642"/>
        <dbReference type="ChEBI" id="CHEBI:59776"/>
        <dbReference type="EC" id="4.1.2.13"/>
    </reaction>
</comment>
<keyword evidence="1" id="KW-0862">Zinc</keyword>
<evidence type="ECO:0000313" key="2">
    <source>
        <dbReference type="EMBL" id="EAU85482.2"/>
    </source>
</evidence>
<comment type="pathway">
    <text evidence="1">Carbohydrate degradation; glycolysis; D-glyceraldehyde 3-phosphate and glycerone phosphate from D-glucose: step 4/4.</text>
</comment>
<dbReference type="PANTHER" id="PTHR30304">
    <property type="entry name" value="D-TAGATOSE-1,6-BISPHOSPHATE ALDOLASE"/>
    <property type="match status" value="1"/>
</dbReference>
<dbReference type="PANTHER" id="PTHR30304:SF0">
    <property type="entry name" value="D-TAGATOSE-1,6-BISPHOSPHATE ALDOLASE SUBUNIT GATY-RELATED"/>
    <property type="match status" value="1"/>
</dbReference>
<dbReference type="GeneID" id="6012841"/>
<dbReference type="InterPro" id="IPR013785">
    <property type="entry name" value="Aldolase_TIM"/>
</dbReference>
<keyword evidence="3" id="KW-1185">Reference proteome</keyword>
<dbReference type="InterPro" id="IPR050246">
    <property type="entry name" value="Class_II_FBP_aldolase"/>
</dbReference>
<dbReference type="EMBL" id="AACS02000004">
    <property type="protein sequence ID" value="EAU85482.2"/>
    <property type="molecule type" value="Genomic_DNA"/>
</dbReference>
<dbReference type="OrthoDB" id="2558351at2759"/>
<sequence>MIGRFESNRTIGILSRAEKGGYGVLAQAVYDMPQARGLISAAERARSPVILQMLPRTLAWGGKLFLQYCLALAAHSAMVPAAVHLDHARDAKDINFALDLAEDGVKFDSIMIDASEAQVTSFSSPSVLPVLTTVKTDEENISRAKPFIERAHRLGIPVEVELGRVSGSEQGIGEVPVGALINASKAEHFMDALKNLQIKFKGTIPLCLHGTGDLPPDLFRACIANGVSKVNLNLQTREVYTKVLGDAITTAPLPDAIEKSEGAFSKACEEFFTILGSAGKANLERN</sequence>
<evidence type="ECO:0000256" key="1">
    <source>
        <dbReference type="RuleBase" id="RU366023"/>
    </source>
</evidence>
<dbReference type="Proteomes" id="UP000001861">
    <property type="component" value="Unassembled WGS sequence"/>
</dbReference>
<dbReference type="KEGG" id="cci:CC1G_06383"/>
<dbReference type="InParanoid" id="A8NTT5"/>
<dbReference type="RefSeq" id="XP_001836298.2">
    <property type="nucleotide sequence ID" value="XM_001836246.2"/>
</dbReference>
<dbReference type="InterPro" id="IPR000771">
    <property type="entry name" value="FBA_II"/>
</dbReference>
<comment type="cofactor">
    <cofactor evidence="1">
        <name>Zn(2+)</name>
        <dbReference type="ChEBI" id="CHEBI:29105"/>
    </cofactor>
    <text evidence="1">Binds 2 Zn(2+) ions per subunit. One is catalytic and the other provides a structural contribution.</text>
</comment>
<keyword evidence="1" id="KW-0479">Metal-binding</keyword>
<protein>
    <recommendedName>
        <fullName evidence="1">Fructose-bisphosphate aldolase</fullName>
        <shortName evidence="1">FBP aldolase</shortName>
        <ecNumber evidence="1">4.1.2.13</ecNumber>
    </recommendedName>
</protein>
<dbReference type="UniPathway" id="UPA00109">
    <property type="reaction ID" value="UER00183"/>
</dbReference>
<dbReference type="HOGENOM" id="CLU_040088_4_1_1"/>
<dbReference type="eggNOG" id="KOG4153">
    <property type="taxonomic scope" value="Eukaryota"/>
</dbReference>
<reference evidence="2 3" key="1">
    <citation type="journal article" date="2010" name="Proc. Natl. Acad. Sci. U.S.A.">
        <title>Insights into evolution of multicellular fungi from the assembled chromosomes of the mushroom Coprinopsis cinerea (Coprinus cinereus).</title>
        <authorList>
            <person name="Stajich J.E."/>
            <person name="Wilke S.K."/>
            <person name="Ahren D."/>
            <person name="Au C.H."/>
            <person name="Birren B.W."/>
            <person name="Borodovsky M."/>
            <person name="Burns C."/>
            <person name="Canback B."/>
            <person name="Casselton L.A."/>
            <person name="Cheng C.K."/>
            <person name="Deng J."/>
            <person name="Dietrich F.S."/>
            <person name="Fargo D.C."/>
            <person name="Farman M.L."/>
            <person name="Gathman A.C."/>
            <person name="Goldberg J."/>
            <person name="Guigo R."/>
            <person name="Hoegger P.J."/>
            <person name="Hooker J.B."/>
            <person name="Huggins A."/>
            <person name="James T.Y."/>
            <person name="Kamada T."/>
            <person name="Kilaru S."/>
            <person name="Kodira C."/>
            <person name="Kues U."/>
            <person name="Kupfer D."/>
            <person name="Kwan H.S."/>
            <person name="Lomsadze A."/>
            <person name="Li W."/>
            <person name="Lilly W.W."/>
            <person name="Ma L.J."/>
            <person name="Mackey A.J."/>
            <person name="Manning G."/>
            <person name="Martin F."/>
            <person name="Muraguchi H."/>
            <person name="Natvig D.O."/>
            <person name="Palmerini H."/>
            <person name="Ramesh M.A."/>
            <person name="Rehmeyer C.J."/>
            <person name="Roe B.A."/>
            <person name="Shenoy N."/>
            <person name="Stanke M."/>
            <person name="Ter-Hovhannisyan V."/>
            <person name="Tunlid A."/>
            <person name="Velagapudi R."/>
            <person name="Vision T.J."/>
            <person name="Zeng Q."/>
            <person name="Zolan M.E."/>
            <person name="Pukkila P.J."/>
        </authorList>
    </citation>
    <scope>NUCLEOTIDE SEQUENCE [LARGE SCALE GENOMIC DNA]</scope>
    <source>
        <strain evidence="3">Okayama-7 / 130 / ATCC MYA-4618 / FGSC 9003</strain>
    </source>
</reference>
<dbReference type="GO" id="GO:0008270">
    <property type="term" value="F:zinc ion binding"/>
    <property type="evidence" value="ECO:0007669"/>
    <property type="project" value="UniProtKB-UniRule"/>
</dbReference>
<dbReference type="VEuPathDB" id="FungiDB:CC1G_06383"/>
<comment type="caution">
    <text evidence="2">The sequence shown here is derived from an EMBL/GenBank/DDBJ whole genome shotgun (WGS) entry which is preliminary data.</text>
</comment>
<dbReference type="EC" id="4.1.2.13" evidence="1"/>
<evidence type="ECO:0000313" key="3">
    <source>
        <dbReference type="Proteomes" id="UP000001861"/>
    </source>
</evidence>
<dbReference type="OMA" id="ICARNIK"/>
<dbReference type="Gene3D" id="3.20.20.70">
    <property type="entry name" value="Aldolase class I"/>
    <property type="match status" value="2"/>
</dbReference>
<keyword evidence="1" id="KW-0456">Lyase</keyword>
<dbReference type="SUPFAM" id="SSF51569">
    <property type="entry name" value="Aldolase"/>
    <property type="match status" value="1"/>
</dbReference>
<keyword evidence="1" id="KW-0324">Glycolysis</keyword>
<gene>
    <name evidence="2" type="ORF">CC1G_06383</name>
</gene>
<dbReference type="STRING" id="240176.A8NTT5"/>